<comment type="caution">
    <text evidence="2">The sequence shown here is derived from an EMBL/GenBank/DDBJ whole genome shotgun (WGS) entry which is preliminary data.</text>
</comment>
<keyword evidence="3" id="KW-1185">Reference proteome</keyword>
<name>A0AAV4SZD1_CAEEX</name>
<feature type="compositionally biased region" description="Basic and acidic residues" evidence="1">
    <location>
        <begin position="57"/>
        <end position="68"/>
    </location>
</feature>
<reference evidence="2 3" key="1">
    <citation type="submission" date="2021-06" db="EMBL/GenBank/DDBJ databases">
        <title>Caerostris extrusa draft genome.</title>
        <authorList>
            <person name="Kono N."/>
            <person name="Arakawa K."/>
        </authorList>
    </citation>
    <scope>NUCLEOTIDE SEQUENCE [LARGE SCALE GENOMIC DNA]</scope>
</reference>
<dbReference type="EMBL" id="BPLR01010513">
    <property type="protein sequence ID" value="GIY39803.1"/>
    <property type="molecule type" value="Genomic_DNA"/>
</dbReference>
<gene>
    <name evidence="2" type="ORF">CEXT_293141</name>
</gene>
<evidence type="ECO:0000256" key="1">
    <source>
        <dbReference type="SAM" id="MobiDB-lite"/>
    </source>
</evidence>
<evidence type="ECO:0000313" key="3">
    <source>
        <dbReference type="Proteomes" id="UP001054945"/>
    </source>
</evidence>
<accession>A0AAV4SZD1</accession>
<feature type="compositionally biased region" description="Polar residues" evidence="1">
    <location>
        <begin position="45"/>
        <end position="56"/>
    </location>
</feature>
<feature type="region of interest" description="Disordered" evidence="1">
    <location>
        <begin position="1"/>
        <end position="118"/>
    </location>
</feature>
<dbReference type="AlphaFoldDB" id="A0AAV4SZD1"/>
<protein>
    <submittedName>
        <fullName evidence="2">Uncharacterized protein</fullName>
    </submittedName>
</protein>
<proteinExistence type="predicted"/>
<organism evidence="2 3">
    <name type="scientific">Caerostris extrusa</name>
    <name type="common">Bark spider</name>
    <name type="synonym">Caerostris bankana</name>
    <dbReference type="NCBI Taxonomy" id="172846"/>
    <lineage>
        <taxon>Eukaryota</taxon>
        <taxon>Metazoa</taxon>
        <taxon>Ecdysozoa</taxon>
        <taxon>Arthropoda</taxon>
        <taxon>Chelicerata</taxon>
        <taxon>Arachnida</taxon>
        <taxon>Araneae</taxon>
        <taxon>Araneomorphae</taxon>
        <taxon>Entelegynae</taxon>
        <taxon>Araneoidea</taxon>
        <taxon>Araneidae</taxon>
        <taxon>Caerostris</taxon>
    </lineage>
</organism>
<sequence>MKISTTKSESTGENKKKIPFQRKTVFPPRRIRKYPSLPPALTIAGTFQNLRKTSQQSRREGNQTESEFKLPFPSTVKITTTKSESTGENEENSFSEGNNIPSEKNLKIPSLPPALTNAGTFQNLRKTSQQSRRKTIQTANNYLLNATSN</sequence>
<evidence type="ECO:0000313" key="2">
    <source>
        <dbReference type="EMBL" id="GIY39803.1"/>
    </source>
</evidence>
<dbReference type="Proteomes" id="UP001054945">
    <property type="component" value="Unassembled WGS sequence"/>
</dbReference>